<dbReference type="PANTHER" id="PTHR43525">
    <property type="entry name" value="PROTEIN MALY"/>
    <property type="match status" value="1"/>
</dbReference>
<evidence type="ECO:0000256" key="2">
    <source>
        <dbReference type="ARBA" id="ARBA00012224"/>
    </source>
</evidence>
<evidence type="ECO:0000313" key="9">
    <source>
        <dbReference type="Proteomes" id="UP000195947"/>
    </source>
</evidence>
<dbReference type="EC" id="4.4.1.13" evidence="2"/>
<dbReference type="Pfam" id="PF00155">
    <property type="entry name" value="Aminotran_1_2"/>
    <property type="match status" value="1"/>
</dbReference>
<dbReference type="Gene3D" id="3.40.640.10">
    <property type="entry name" value="Type I PLP-dependent aspartate aminotransferase-like (Major domain)"/>
    <property type="match status" value="1"/>
</dbReference>
<dbReference type="InterPro" id="IPR015424">
    <property type="entry name" value="PyrdxlP-dep_Trfase"/>
</dbReference>
<dbReference type="InterPro" id="IPR015421">
    <property type="entry name" value="PyrdxlP-dep_Trfase_major"/>
</dbReference>
<dbReference type="AlphaFoldDB" id="A0AB38BLH0"/>
<keyword evidence="4" id="KW-0456">Lyase</keyword>
<dbReference type="Proteomes" id="UP000199686">
    <property type="component" value="Unassembled WGS sequence"/>
</dbReference>
<comment type="cofactor">
    <cofactor evidence="1">
        <name>pyridoxal 5'-phosphate</name>
        <dbReference type="ChEBI" id="CHEBI:597326"/>
    </cofactor>
</comment>
<name>A0AB38BLH0_9LACT</name>
<dbReference type="Gene3D" id="3.90.1150.10">
    <property type="entry name" value="Aspartate Aminotransferase, domain 1"/>
    <property type="match status" value="1"/>
</dbReference>
<reference evidence="7 9" key="1">
    <citation type="submission" date="2016-02" db="EMBL/GenBank/DDBJ databases">
        <authorList>
            <person name="Strepis N."/>
        </authorList>
    </citation>
    <scope>NUCLEOTIDE SEQUENCE [LARGE SCALE GENOMIC DNA]</scope>
    <source>
        <strain evidence="7">Trichococcus flocculiformis</strain>
    </source>
</reference>
<keyword evidence="9" id="KW-1185">Reference proteome</keyword>
<evidence type="ECO:0000256" key="4">
    <source>
        <dbReference type="ARBA" id="ARBA00023239"/>
    </source>
</evidence>
<accession>A0AB38BLH0</accession>
<evidence type="ECO:0000256" key="5">
    <source>
        <dbReference type="ARBA" id="ARBA00037974"/>
    </source>
</evidence>
<proteinExistence type="inferred from homology"/>
<evidence type="ECO:0000256" key="3">
    <source>
        <dbReference type="ARBA" id="ARBA00022898"/>
    </source>
</evidence>
<feature type="domain" description="Aminotransferase class I/classII large" evidence="6">
    <location>
        <begin position="32"/>
        <end position="189"/>
    </location>
</feature>
<dbReference type="SUPFAM" id="SSF53383">
    <property type="entry name" value="PLP-dependent transferases"/>
    <property type="match status" value="1"/>
</dbReference>
<keyword evidence="7" id="KW-0808">Transferase</keyword>
<dbReference type="EMBL" id="FOQC01000068">
    <property type="protein sequence ID" value="SFI18545.1"/>
    <property type="molecule type" value="Genomic_DNA"/>
</dbReference>
<evidence type="ECO:0000256" key="1">
    <source>
        <dbReference type="ARBA" id="ARBA00001933"/>
    </source>
</evidence>
<gene>
    <name evidence="8" type="ORF">SAMN04488507_10684</name>
    <name evidence="7" type="ORF">TFLO_2581</name>
</gene>
<comment type="caution">
    <text evidence="8">The sequence shown here is derived from an EMBL/GenBank/DDBJ whole genome shotgun (WGS) entry which is preliminary data.</text>
</comment>
<evidence type="ECO:0000313" key="10">
    <source>
        <dbReference type="Proteomes" id="UP000199686"/>
    </source>
</evidence>
<reference evidence="8 10" key="2">
    <citation type="submission" date="2016-10" db="EMBL/GenBank/DDBJ databases">
        <authorList>
            <person name="Varghese N."/>
            <person name="Submissions S."/>
        </authorList>
    </citation>
    <scope>NUCLEOTIDE SEQUENCE [LARGE SCALE GENOMIC DNA]</scope>
    <source>
        <strain evidence="8 10">DSM 2094</strain>
    </source>
</reference>
<dbReference type="PANTHER" id="PTHR43525:SF1">
    <property type="entry name" value="PROTEIN MALY"/>
    <property type="match status" value="1"/>
</dbReference>
<dbReference type="GO" id="GO:0008483">
    <property type="term" value="F:transaminase activity"/>
    <property type="evidence" value="ECO:0007669"/>
    <property type="project" value="UniProtKB-KW"/>
</dbReference>
<dbReference type="SUPFAM" id="SSF56281">
    <property type="entry name" value="Metallo-hydrolase/oxidoreductase"/>
    <property type="match status" value="1"/>
</dbReference>
<dbReference type="InterPro" id="IPR051798">
    <property type="entry name" value="Class-II_PLP-Dep_Aminotrans"/>
</dbReference>
<dbReference type="InterPro" id="IPR036866">
    <property type="entry name" value="RibonucZ/Hydroxyglut_hydro"/>
</dbReference>
<dbReference type="Proteomes" id="UP000195947">
    <property type="component" value="Unassembled WGS sequence"/>
</dbReference>
<organism evidence="8 10">
    <name type="scientific">Trichococcus flocculiformis</name>
    <dbReference type="NCBI Taxonomy" id="82803"/>
    <lineage>
        <taxon>Bacteria</taxon>
        <taxon>Bacillati</taxon>
        <taxon>Bacillota</taxon>
        <taxon>Bacilli</taxon>
        <taxon>Lactobacillales</taxon>
        <taxon>Carnobacteriaceae</taxon>
        <taxon>Trichococcus</taxon>
    </lineage>
</organism>
<dbReference type="InterPro" id="IPR015422">
    <property type="entry name" value="PyrdxlP-dep_Trfase_small"/>
</dbReference>
<keyword evidence="7" id="KW-0032">Aminotransferase</keyword>
<dbReference type="GO" id="GO:0047804">
    <property type="term" value="F:cysteine-S-conjugate beta-lyase activity"/>
    <property type="evidence" value="ECO:0007669"/>
    <property type="project" value="UniProtKB-EC"/>
</dbReference>
<dbReference type="RefSeq" id="WP_086990244.1">
    <property type="nucleotide sequence ID" value="NZ_FJMZ01000039.1"/>
</dbReference>
<dbReference type="CDD" id="cd00609">
    <property type="entry name" value="AAT_like"/>
    <property type="match status" value="1"/>
</dbReference>
<evidence type="ECO:0000313" key="7">
    <source>
        <dbReference type="EMBL" id="CZR00905.1"/>
    </source>
</evidence>
<dbReference type="GO" id="GO:0030170">
    <property type="term" value="F:pyridoxal phosphate binding"/>
    <property type="evidence" value="ECO:0007669"/>
    <property type="project" value="InterPro"/>
</dbReference>
<protein>
    <recommendedName>
        <fullName evidence="2">cysteine-S-conjugate beta-lyase</fullName>
        <ecNumber evidence="2">4.4.1.13</ecNumber>
    </recommendedName>
</protein>
<evidence type="ECO:0000259" key="6">
    <source>
        <dbReference type="Pfam" id="PF00155"/>
    </source>
</evidence>
<sequence>MPFDFDQIIDRRNTNSYKWDVKADELPMWVADMDFGTAPAVVAAIEKRLRKGAFGYNTVPDSFRESIIRWWQRRHQFEMEKEWILYCTGVVPAISSIVRKMTEIGDDIVVLAPVYNIFYNSILNNGRKVLASELRYEDESYAIDYADLEEKLASETTSLFIFCNPHNPIGKVWDLQTLERIAELMQAEGFPAEGHDIGDTFEFGPAKITLTPADHAWQNEKAKYNYRVFRLEDYCGFWIETPDGIIWAPGDSRLMKEHLEMPQPDAILFDFSDNEWHIGLEGAIQMANTYPEAHLILCHWGTVDAPDLNVFNADPQSLYDRVVNPERIHAYAPGQPFSLRKG</sequence>
<dbReference type="InterPro" id="IPR004839">
    <property type="entry name" value="Aminotransferase_I/II_large"/>
</dbReference>
<keyword evidence="3" id="KW-0663">Pyridoxal phosphate</keyword>
<dbReference type="EMBL" id="FJMZ01000039">
    <property type="protein sequence ID" value="CZR00905.1"/>
    <property type="molecule type" value="Genomic_DNA"/>
</dbReference>
<evidence type="ECO:0000313" key="8">
    <source>
        <dbReference type="EMBL" id="SFI18545.1"/>
    </source>
</evidence>
<comment type="similarity">
    <text evidence="5">Belongs to the class-II pyridoxal-phosphate-dependent aminotransferase family. MalY/PatB cystathionine beta-lyase subfamily.</text>
</comment>